<keyword evidence="2" id="KW-1185">Reference proteome</keyword>
<evidence type="ECO:0000313" key="1">
    <source>
        <dbReference type="EMBL" id="KAJ2982285.1"/>
    </source>
</evidence>
<evidence type="ECO:0000313" key="2">
    <source>
        <dbReference type="Proteomes" id="UP001143910"/>
    </source>
</evidence>
<proteinExistence type="predicted"/>
<sequence>MLNSIQKVVIAGATGNLGSVVLNKLVDSGKFSVTVLRREGPTSSAVPNINTVYADFNSVESLAAALFGQDALIVTLSAAALHLQKNLIDAAIAAGIHRILPSEFGSNLDNGNTRSLAVFAPKVQIQEYLISKAVTTPLTYTFLYNSALLDFGLQSGFLFDMSKYKPTIFNGGEAVFSATTMPTVGDAVISILLHLEETKNRSVYIESVKVTQNELLGLAKQVAPEKPWQPHAASFSEVISNADARLAQQIIDDQTIFPYVWRSIMDPNYGGNFRSTDNKLLGLKESSRQDIIEIIRKCIL</sequence>
<organism evidence="1 2">
    <name type="scientific">Zarea fungicola</name>
    <dbReference type="NCBI Taxonomy" id="93591"/>
    <lineage>
        <taxon>Eukaryota</taxon>
        <taxon>Fungi</taxon>
        <taxon>Dikarya</taxon>
        <taxon>Ascomycota</taxon>
        <taxon>Pezizomycotina</taxon>
        <taxon>Sordariomycetes</taxon>
        <taxon>Hypocreomycetidae</taxon>
        <taxon>Hypocreales</taxon>
        <taxon>Cordycipitaceae</taxon>
        <taxon>Zarea</taxon>
    </lineage>
</organism>
<dbReference type="EMBL" id="JANJQO010000084">
    <property type="protein sequence ID" value="KAJ2982285.1"/>
    <property type="molecule type" value="Genomic_DNA"/>
</dbReference>
<accession>A0ACC1NTN0</accession>
<comment type="caution">
    <text evidence="1">The sequence shown here is derived from an EMBL/GenBank/DDBJ whole genome shotgun (WGS) entry which is preliminary data.</text>
</comment>
<name>A0ACC1NTN0_9HYPO</name>
<protein>
    <submittedName>
        <fullName evidence="1">Uncharacterized protein</fullName>
    </submittedName>
</protein>
<gene>
    <name evidence="1" type="ORF">NQ176_g1486</name>
</gene>
<dbReference type="Proteomes" id="UP001143910">
    <property type="component" value="Unassembled WGS sequence"/>
</dbReference>
<reference evidence="1" key="1">
    <citation type="submission" date="2022-08" db="EMBL/GenBank/DDBJ databases">
        <title>Genome Sequence of Lecanicillium fungicola.</title>
        <authorList>
            <person name="Buettner E."/>
        </authorList>
    </citation>
    <scope>NUCLEOTIDE SEQUENCE</scope>
    <source>
        <strain evidence="1">Babe33</strain>
    </source>
</reference>